<dbReference type="InParanoid" id="A0A0C3GTP6"/>
<dbReference type="STRING" id="913774.A0A0C3GTP6"/>
<keyword evidence="4 5" id="KW-0472">Membrane</keyword>
<evidence type="ECO:0000313" key="7">
    <source>
        <dbReference type="Proteomes" id="UP000054321"/>
    </source>
</evidence>
<comment type="subcellular location">
    <subcellularLocation>
        <location evidence="1">Membrane</location>
        <topology evidence="1">Multi-pass membrane protein</topology>
    </subcellularLocation>
</comment>
<dbReference type="InterPro" id="IPR045863">
    <property type="entry name" value="CorA_TM1_TM2"/>
</dbReference>
<evidence type="ECO:0000256" key="4">
    <source>
        <dbReference type="ARBA" id="ARBA00023136"/>
    </source>
</evidence>
<dbReference type="HOGENOM" id="CLU_042086_0_0_1"/>
<evidence type="ECO:0000256" key="2">
    <source>
        <dbReference type="ARBA" id="ARBA00022692"/>
    </source>
</evidence>
<dbReference type="GO" id="GO:0016020">
    <property type="term" value="C:membrane"/>
    <property type="evidence" value="ECO:0007669"/>
    <property type="project" value="UniProtKB-SubCell"/>
</dbReference>
<protein>
    <submittedName>
        <fullName evidence="6">Uncharacterized protein</fullName>
    </submittedName>
</protein>
<evidence type="ECO:0000256" key="5">
    <source>
        <dbReference type="SAM" id="Phobius"/>
    </source>
</evidence>
<dbReference type="SUPFAM" id="SSF144083">
    <property type="entry name" value="Magnesium transport protein CorA, transmembrane region"/>
    <property type="match status" value="1"/>
</dbReference>
<name>A0A0C3GTP6_OIDMZ</name>
<keyword evidence="2 5" id="KW-0812">Transmembrane</keyword>
<feature type="transmembrane region" description="Helical" evidence="5">
    <location>
        <begin position="214"/>
        <end position="236"/>
    </location>
</feature>
<evidence type="ECO:0000256" key="3">
    <source>
        <dbReference type="ARBA" id="ARBA00022989"/>
    </source>
</evidence>
<keyword evidence="7" id="KW-1185">Reference proteome</keyword>
<organism evidence="6 7">
    <name type="scientific">Oidiodendron maius (strain Zn)</name>
    <dbReference type="NCBI Taxonomy" id="913774"/>
    <lineage>
        <taxon>Eukaryota</taxon>
        <taxon>Fungi</taxon>
        <taxon>Dikarya</taxon>
        <taxon>Ascomycota</taxon>
        <taxon>Pezizomycotina</taxon>
        <taxon>Leotiomycetes</taxon>
        <taxon>Leotiomycetes incertae sedis</taxon>
        <taxon>Myxotrichaceae</taxon>
        <taxon>Oidiodendron</taxon>
    </lineage>
</organism>
<dbReference type="OrthoDB" id="2830640at2759"/>
<sequence>MKSRETSGFYKATTNSDCQAVLKKLKSSSSQVGNPFLLPMLIFQEELGRIKDRQRDIRRQVRRIEDALGLRLGRQADTNPYTFNDGTVDFEFLNRELVECSAQLQKRTPMVYPEALKNLEEAMEVYGAAIPPTIDAAETINCHIAFMSRLRFQQRRIRVIETYHSVTSTRLTAQANALYNLIAQKDNKLNYLVAVESRRIAAASKYEGTAMRTISILGIVFLPGTFVASILSTSFFDFQTATVSHLFWIYWAITVPLTLAVLLAWILWYRTNKHNHLELDKQLELSMPNLAERRLSAK</sequence>
<reference evidence="6 7" key="1">
    <citation type="submission" date="2014-04" db="EMBL/GenBank/DDBJ databases">
        <authorList>
            <consortium name="DOE Joint Genome Institute"/>
            <person name="Kuo A."/>
            <person name="Martino E."/>
            <person name="Perotto S."/>
            <person name="Kohler A."/>
            <person name="Nagy L.G."/>
            <person name="Floudas D."/>
            <person name="Copeland A."/>
            <person name="Barry K.W."/>
            <person name="Cichocki N."/>
            <person name="Veneault-Fourrey C."/>
            <person name="LaButti K."/>
            <person name="Lindquist E.A."/>
            <person name="Lipzen A."/>
            <person name="Lundell T."/>
            <person name="Morin E."/>
            <person name="Murat C."/>
            <person name="Sun H."/>
            <person name="Tunlid A."/>
            <person name="Henrissat B."/>
            <person name="Grigoriev I.V."/>
            <person name="Hibbett D.S."/>
            <person name="Martin F."/>
            <person name="Nordberg H.P."/>
            <person name="Cantor M.N."/>
            <person name="Hua S.X."/>
        </authorList>
    </citation>
    <scope>NUCLEOTIDE SEQUENCE [LARGE SCALE GENOMIC DNA]</scope>
    <source>
        <strain evidence="6 7">Zn</strain>
    </source>
</reference>
<reference evidence="7" key="2">
    <citation type="submission" date="2015-01" db="EMBL/GenBank/DDBJ databases">
        <title>Evolutionary Origins and Diversification of the Mycorrhizal Mutualists.</title>
        <authorList>
            <consortium name="DOE Joint Genome Institute"/>
            <consortium name="Mycorrhizal Genomics Consortium"/>
            <person name="Kohler A."/>
            <person name="Kuo A."/>
            <person name="Nagy L.G."/>
            <person name="Floudas D."/>
            <person name="Copeland A."/>
            <person name="Barry K.W."/>
            <person name="Cichocki N."/>
            <person name="Veneault-Fourrey C."/>
            <person name="LaButti K."/>
            <person name="Lindquist E.A."/>
            <person name="Lipzen A."/>
            <person name="Lundell T."/>
            <person name="Morin E."/>
            <person name="Murat C."/>
            <person name="Riley R."/>
            <person name="Ohm R."/>
            <person name="Sun H."/>
            <person name="Tunlid A."/>
            <person name="Henrissat B."/>
            <person name="Grigoriev I.V."/>
            <person name="Hibbett D.S."/>
            <person name="Martin F."/>
        </authorList>
    </citation>
    <scope>NUCLEOTIDE SEQUENCE [LARGE SCALE GENOMIC DNA]</scope>
    <source>
        <strain evidence="7">Zn</strain>
    </source>
</reference>
<proteinExistence type="predicted"/>
<feature type="transmembrane region" description="Helical" evidence="5">
    <location>
        <begin position="248"/>
        <end position="269"/>
    </location>
</feature>
<dbReference type="AlphaFoldDB" id="A0A0C3GTP6"/>
<dbReference type="Gene3D" id="1.20.58.340">
    <property type="entry name" value="Magnesium transport protein CorA, transmembrane region"/>
    <property type="match status" value="1"/>
</dbReference>
<gene>
    <name evidence="6" type="ORF">OIDMADRAFT_207323</name>
</gene>
<evidence type="ECO:0000313" key="6">
    <source>
        <dbReference type="EMBL" id="KIM94654.1"/>
    </source>
</evidence>
<dbReference type="EMBL" id="KN832889">
    <property type="protein sequence ID" value="KIM94654.1"/>
    <property type="molecule type" value="Genomic_DNA"/>
</dbReference>
<accession>A0A0C3GTP6</accession>
<keyword evidence="3 5" id="KW-1133">Transmembrane helix</keyword>
<dbReference type="Proteomes" id="UP000054321">
    <property type="component" value="Unassembled WGS sequence"/>
</dbReference>
<evidence type="ECO:0000256" key="1">
    <source>
        <dbReference type="ARBA" id="ARBA00004141"/>
    </source>
</evidence>